<dbReference type="OrthoDB" id="8887905at2759"/>
<dbReference type="RefSeq" id="XP_026054937.1">
    <property type="nucleotide sequence ID" value="XM_026199152.1"/>
</dbReference>
<dbReference type="GeneID" id="113040937"/>
<keyword evidence="3" id="KW-1185">Reference proteome</keyword>
<sequence>MYSIVVFTEKNETEVIPSDWLSIDKKISFWPPYNSTKCRKAVEKNETPDEEWNEYITEWVAEYDSYEKARRKLVKFCKGNSLESTDEDSVRKRVPSSKYVNGFTSGRPPVQASTSWLHTETMERPKKKNFCSNGAKRLKLPAIPPFAPSAPAMTVPEPRQDERELRLYQMLEEIKGQVRQNTLLLQAIMRRENAAEVVNEEFQFPLRSMTGIKDLEDRLSNRDTQRSLTRYLTSLGGTSAKDIVHRIMREIITNELANNFNWQGRGQKSPFSTLLLAKVVIDAAKKQGAKVVEAEEKIKTWLKYSGDRNGGRKKRATEKEKQKPQADSSSCESE</sequence>
<proteinExistence type="predicted"/>
<accession>A0A6P6JAT5</accession>
<name>A0A6P6JAT5_CARAU</name>
<evidence type="ECO:0000313" key="3">
    <source>
        <dbReference type="Proteomes" id="UP000515129"/>
    </source>
</evidence>
<dbReference type="Pfam" id="PF16064">
    <property type="entry name" value="DUF4806"/>
    <property type="match status" value="1"/>
</dbReference>
<evidence type="ECO:0000259" key="2">
    <source>
        <dbReference type="Pfam" id="PF16064"/>
    </source>
</evidence>
<protein>
    <submittedName>
        <fullName evidence="4">Uncharacterized protein LOC113040937 isoform X1</fullName>
    </submittedName>
</protein>
<reference evidence="4" key="1">
    <citation type="submission" date="2025-08" db="UniProtKB">
        <authorList>
            <consortium name="RefSeq"/>
        </authorList>
    </citation>
    <scope>IDENTIFICATION</scope>
    <source>
        <strain evidence="4">Wakin</strain>
        <tissue evidence="4">Muscle</tissue>
    </source>
</reference>
<dbReference type="KEGG" id="caua:113040937"/>
<dbReference type="Proteomes" id="UP000515129">
    <property type="component" value="Chromosome 23"/>
</dbReference>
<dbReference type="InterPro" id="IPR032071">
    <property type="entry name" value="DUF4806"/>
</dbReference>
<feature type="region of interest" description="Disordered" evidence="1">
    <location>
        <begin position="303"/>
        <end position="334"/>
    </location>
</feature>
<gene>
    <name evidence="4" type="primary">LOC113040937</name>
</gene>
<evidence type="ECO:0000313" key="4">
    <source>
        <dbReference type="RefSeq" id="XP_026054937.1"/>
    </source>
</evidence>
<organism evidence="3 4">
    <name type="scientific">Carassius auratus</name>
    <name type="common">Goldfish</name>
    <dbReference type="NCBI Taxonomy" id="7957"/>
    <lineage>
        <taxon>Eukaryota</taxon>
        <taxon>Metazoa</taxon>
        <taxon>Chordata</taxon>
        <taxon>Craniata</taxon>
        <taxon>Vertebrata</taxon>
        <taxon>Euteleostomi</taxon>
        <taxon>Actinopterygii</taxon>
        <taxon>Neopterygii</taxon>
        <taxon>Teleostei</taxon>
        <taxon>Ostariophysi</taxon>
        <taxon>Cypriniformes</taxon>
        <taxon>Cyprinidae</taxon>
        <taxon>Cyprininae</taxon>
        <taxon>Carassius</taxon>
    </lineage>
</organism>
<feature type="domain" description="DUF4806" evidence="2">
    <location>
        <begin position="200"/>
        <end position="273"/>
    </location>
</feature>
<dbReference type="PANTHER" id="PTHR34153">
    <property type="entry name" value="SI:CH211-262H13.3-RELATED-RELATED"/>
    <property type="match status" value="1"/>
</dbReference>
<dbReference type="AlphaFoldDB" id="A0A6P6JAT5"/>
<dbReference type="PANTHER" id="PTHR34153:SF2">
    <property type="entry name" value="SI:CH211-262H13.3-RELATED"/>
    <property type="match status" value="1"/>
</dbReference>
<feature type="compositionally biased region" description="Polar residues" evidence="1">
    <location>
        <begin position="325"/>
        <end position="334"/>
    </location>
</feature>
<evidence type="ECO:0000256" key="1">
    <source>
        <dbReference type="SAM" id="MobiDB-lite"/>
    </source>
</evidence>